<reference evidence="6 8" key="3">
    <citation type="submission" date="2019-03" db="EMBL/GenBank/DDBJ databases">
        <authorList>
            <consortium name="Pathogen Informatics"/>
        </authorList>
    </citation>
    <scope>NUCLEOTIDE SEQUENCE [LARGE SCALE GENOMIC DNA]</scope>
    <source>
        <strain evidence="6 8">NCTC12282</strain>
    </source>
</reference>
<dbReference type="InterPro" id="IPR020449">
    <property type="entry name" value="Tscrpt_reg_AraC-type_HTH"/>
</dbReference>
<dbReference type="GO" id="GO:0003700">
    <property type="term" value="F:DNA-binding transcription factor activity"/>
    <property type="evidence" value="ECO:0007669"/>
    <property type="project" value="InterPro"/>
</dbReference>
<feature type="domain" description="HTH araC/xylS-type" evidence="4">
    <location>
        <begin position="15"/>
        <end position="113"/>
    </location>
</feature>
<dbReference type="EMBL" id="CAADJA010000002">
    <property type="protein sequence ID" value="VFS49958.1"/>
    <property type="molecule type" value="Genomic_DNA"/>
</dbReference>
<dbReference type="Pfam" id="PF12833">
    <property type="entry name" value="HTH_18"/>
    <property type="match status" value="1"/>
</dbReference>
<evidence type="ECO:0000256" key="3">
    <source>
        <dbReference type="ARBA" id="ARBA00023163"/>
    </source>
</evidence>
<dbReference type="Proteomes" id="UP000224974">
    <property type="component" value="Unassembled WGS sequence"/>
</dbReference>
<dbReference type="SUPFAM" id="SSF55136">
    <property type="entry name" value="Probable bacterial effector-binding domain"/>
    <property type="match status" value="1"/>
</dbReference>
<dbReference type="PANTHER" id="PTHR40055:SF1">
    <property type="entry name" value="TRANSCRIPTIONAL REGULATOR YGIV-RELATED"/>
    <property type="match status" value="1"/>
</dbReference>
<dbReference type="PROSITE" id="PS01124">
    <property type="entry name" value="HTH_ARAC_FAMILY_2"/>
    <property type="match status" value="1"/>
</dbReference>
<dbReference type="Gene3D" id="3.20.80.10">
    <property type="entry name" value="Regulatory factor, effector binding domain"/>
    <property type="match status" value="1"/>
</dbReference>
<evidence type="ECO:0000256" key="2">
    <source>
        <dbReference type="ARBA" id="ARBA00023125"/>
    </source>
</evidence>
<evidence type="ECO:0000256" key="1">
    <source>
        <dbReference type="ARBA" id="ARBA00023015"/>
    </source>
</evidence>
<dbReference type="GO" id="GO:0043565">
    <property type="term" value="F:sequence-specific DNA binding"/>
    <property type="evidence" value="ECO:0007669"/>
    <property type="project" value="InterPro"/>
</dbReference>
<dbReference type="STRING" id="1111728.GCA_000427805_00127"/>
<dbReference type="SMART" id="SM00342">
    <property type="entry name" value="HTH_ARAC"/>
    <property type="match status" value="1"/>
</dbReference>
<dbReference type="EMBL" id="PDDX01000001">
    <property type="protein sequence ID" value="PHI30573.1"/>
    <property type="molecule type" value="Genomic_DNA"/>
</dbReference>
<dbReference type="OrthoDB" id="282744at2"/>
<dbReference type="PROSITE" id="PS00041">
    <property type="entry name" value="HTH_ARAC_FAMILY_1"/>
    <property type="match status" value="1"/>
</dbReference>
<protein>
    <submittedName>
        <fullName evidence="6">Regulatory protein soxS</fullName>
    </submittedName>
</protein>
<dbReference type="InterPro" id="IPR010499">
    <property type="entry name" value="AraC_E-bd"/>
</dbReference>
<evidence type="ECO:0000259" key="4">
    <source>
        <dbReference type="PROSITE" id="PS01124"/>
    </source>
</evidence>
<dbReference type="InterPro" id="IPR011256">
    <property type="entry name" value="Reg_factor_effector_dom_sf"/>
</dbReference>
<dbReference type="Pfam" id="PF06445">
    <property type="entry name" value="GyrI-like"/>
    <property type="match status" value="1"/>
</dbReference>
<evidence type="ECO:0000313" key="8">
    <source>
        <dbReference type="Proteomes" id="UP000373449"/>
    </source>
</evidence>
<proteinExistence type="predicted"/>
<evidence type="ECO:0000313" key="5">
    <source>
        <dbReference type="EMBL" id="PHI30573.1"/>
    </source>
</evidence>
<name>A0A2C6DPF4_9GAMM</name>
<reference evidence="5" key="2">
    <citation type="submission" date="2017-09" db="EMBL/GenBank/DDBJ databases">
        <title>FDA dAtabase for Regulatory Grade micrObial Sequences (FDA-ARGOS): Supporting development and validation of Infectious Disease Dx tests.</title>
        <authorList>
            <person name="Minogue T."/>
            <person name="Wolcott M."/>
            <person name="Wasieloski L."/>
            <person name="Aguilar W."/>
            <person name="Moore D."/>
            <person name="Tallon L.J."/>
            <person name="Sadzewicz L."/>
            <person name="Ott S."/>
            <person name="Zhao X."/>
            <person name="Nagaraj S."/>
            <person name="Vavikolanu K."/>
            <person name="Aluvathingal J."/>
            <person name="Nadendla S."/>
            <person name="Sichtig H."/>
        </authorList>
    </citation>
    <scope>NUCLEOTIDE SEQUENCE</scope>
    <source>
        <strain evidence="5">FDAARGOS_387</strain>
    </source>
</reference>
<dbReference type="PANTHER" id="PTHR40055">
    <property type="entry name" value="TRANSCRIPTIONAL REGULATOR YGIV-RELATED"/>
    <property type="match status" value="1"/>
</dbReference>
<dbReference type="InterPro" id="IPR018060">
    <property type="entry name" value="HTH_AraC"/>
</dbReference>
<keyword evidence="2" id="KW-0238">DNA-binding</keyword>
<dbReference type="AlphaFoldDB" id="A0A2C6DPF4"/>
<dbReference type="RefSeq" id="WP_051323106.1">
    <property type="nucleotide sequence ID" value="NZ_CAADJA010000002.1"/>
</dbReference>
<dbReference type="Gene3D" id="1.10.10.60">
    <property type="entry name" value="Homeodomain-like"/>
    <property type="match status" value="2"/>
</dbReference>
<dbReference type="SMART" id="SM00871">
    <property type="entry name" value="AraC_E_bind"/>
    <property type="match status" value="1"/>
</dbReference>
<keyword evidence="7" id="KW-1185">Reference proteome</keyword>
<dbReference type="InterPro" id="IPR018062">
    <property type="entry name" value="HTH_AraC-typ_CS"/>
</dbReference>
<evidence type="ECO:0000313" key="7">
    <source>
        <dbReference type="Proteomes" id="UP000224974"/>
    </source>
</evidence>
<organism evidence="5 7">
    <name type="scientific">Budvicia aquatica</name>
    <dbReference type="NCBI Taxonomy" id="82979"/>
    <lineage>
        <taxon>Bacteria</taxon>
        <taxon>Pseudomonadati</taxon>
        <taxon>Pseudomonadota</taxon>
        <taxon>Gammaproteobacteria</taxon>
        <taxon>Enterobacterales</taxon>
        <taxon>Budviciaceae</taxon>
        <taxon>Budvicia</taxon>
    </lineage>
</organism>
<dbReference type="PRINTS" id="PR00032">
    <property type="entry name" value="HTHARAC"/>
</dbReference>
<dbReference type="Proteomes" id="UP000373449">
    <property type="component" value="Unassembled WGS sequence"/>
</dbReference>
<dbReference type="InterPro" id="IPR009057">
    <property type="entry name" value="Homeodomain-like_sf"/>
</dbReference>
<keyword evidence="1" id="KW-0805">Transcription regulation</keyword>
<dbReference type="SUPFAM" id="SSF46689">
    <property type="entry name" value="Homeodomain-like"/>
    <property type="match status" value="2"/>
</dbReference>
<dbReference type="InterPro" id="IPR050908">
    <property type="entry name" value="SmbC-like"/>
</dbReference>
<reference evidence="7" key="1">
    <citation type="submission" date="2017-09" db="EMBL/GenBank/DDBJ databases">
        <title>FDA dAtabase for Regulatory Grade micrObial Sequences (FDA-ARGOS): Supporting development and validation of Infectious Disease Dx tests.</title>
        <authorList>
            <person name="Minogue T."/>
            <person name="Wolcott M."/>
            <person name="Wasieloski L."/>
            <person name="Aguilar W."/>
            <person name="Moore D."/>
            <person name="Tallon L."/>
            <person name="Sadzewicz L."/>
            <person name="Ott S."/>
            <person name="Zhao X."/>
            <person name="Nagaraj S."/>
            <person name="Vavikolanu K."/>
            <person name="Aluvathingal J."/>
            <person name="Nadendla S."/>
            <person name="Sichtig H."/>
        </authorList>
    </citation>
    <scope>NUCLEOTIDE SEQUENCE [LARGE SCALE GENOMIC DNA]</scope>
    <source>
        <strain evidence="7">FDAARGOS_387</strain>
    </source>
</reference>
<sequence length="293" mass="33631">MKKPKTEQDYLNRIHKAYGLIARNLDKPLDIHFLAKESAFSFYHFHRIYTALTGETVADTHRRLRLDRAAAQVARGSLPITYIAMEAGYETPQSFSKAFKKQFSLSPAQYRKANKSAGYSHPYFIYPPIHTEIINVNITIETRQQETVYGIRHNGPYMEIYNAFTQLWDWVIASGLASQARYGLGIYYDDPLCTAPEKCRSDACIQFNHPLANEPTDKNVQAIKLAGGRYAKYRHIGPYSTLHQAYQTFYGQWLPTSGYECADQPPFEIYVNNPHDTPEAELITDIYLPIKDK</sequence>
<gene>
    <name evidence="6" type="primary">soxS</name>
    <name evidence="5" type="ORF">CRN84_15105</name>
    <name evidence="6" type="ORF">NCTC12282_04264</name>
</gene>
<dbReference type="InterPro" id="IPR029442">
    <property type="entry name" value="GyrI-like"/>
</dbReference>
<keyword evidence="3" id="KW-0804">Transcription</keyword>
<accession>A0A2C6DPF4</accession>
<evidence type="ECO:0000313" key="6">
    <source>
        <dbReference type="EMBL" id="VFS49958.1"/>
    </source>
</evidence>